<keyword evidence="2" id="KW-1185">Reference proteome</keyword>
<evidence type="ECO:0000313" key="2">
    <source>
        <dbReference type="Proteomes" id="UP001458880"/>
    </source>
</evidence>
<proteinExistence type="predicted"/>
<sequence>METKSYLNPGILSSHFVGMKNNLTIFITPNPADEDGSQICVEFGDGSGSIWISVPVLALTSSLADEERSQILVEFTPNPADEDGSQICVEFGDGSGSIWISVPVLALTSSLADEERSQILVEFRDDCFFLHL</sequence>
<comment type="caution">
    <text evidence="1">The sequence shown here is derived from an EMBL/GenBank/DDBJ whole genome shotgun (WGS) entry which is preliminary data.</text>
</comment>
<dbReference type="Proteomes" id="UP001458880">
    <property type="component" value="Unassembled WGS sequence"/>
</dbReference>
<name>A0AAW1IFK6_POPJA</name>
<dbReference type="EMBL" id="JASPKY010000597">
    <property type="protein sequence ID" value="KAK9688283.1"/>
    <property type="molecule type" value="Genomic_DNA"/>
</dbReference>
<dbReference type="AlphaFoldDB" id="A0AAW1IFK6"/>
<reference evidence="1 2" key="1">
    <citation type="journal article" date="2024" name="BMC Genomics">
        <title>De novo assembly and annotation of Popillia japonica's genome with initial clues to its potential as an invasive pest.</title>
        <authorList>
            <person name="Cucini C."/>
            <person name="Boschi S."/>
            <person name="Funari R."/>
            <person name="Cardaioli E."/>
            <person name="Iannotti N."/>
            <person name="Marturano G."/>
            <person name="Paoli F."/>
            <person name="Bruttini M."/>
            <person name="Carapelli A."/>
            <person name="Frati F."/>
            <person name="Nardi F."/>
        </authorList>
    </citation>
    <scope>NUCLEOTIDE SEQUENCE [LARGE SCALE GENOMIC DNA]</scope>
    <source>
        <strain evidence="1">DMR45628</strain>
    </source>
</reference>
<accession>A0AAW1IFK6</accession>
<organism evidence="1 2">
    <name type="scientific">Popillia japonica</name>
    <name type="common">Japanese beetle</name>
    <dbReference type="NCBI Taxonomy" id="7064"/>
    <lineage>
        <taxon>Eukaryota</taxon>
        <taxon>Metazoa</taxon>
        <taxon>Ecdysozoa</taxon>
        <taxon>Arthropoda</taxon>
        <taxon>Hexapoda</taxon>
        <taxon>Insecta</taxon>
        <taxon>Pterygota</taxon>
        <taxon>Neoptera</taxon>
        <taxon>Endopterygota</taxon>
        <taxon>Coleoptera</taxon>
        <taxon>Polyphaga</taxon>
        <taxon>Scarabaeiformia</taxon>
        <taxon>Scarabaeidae</taxon>
        <taxon>Rutelinae</taxon>
        <taxon>Popillia</taxon>
    </lineage>
</organism>
<gene>
    <name evidence="1" type="ORF">QE152_g35665</name>
</gene>
<protein>
    <submittedName>
        <fullName evidence="1">Uncharacterized protein</fullName>
    </submittedName>
</protein>
<evidence type="ECO:0000313" key="1">
    <source>
        <dbReference type="EMBL" id="KAK9688283.1"/>
    </source>
</evidence>